<dbReference type="Gene3D" id="1.10.287.110">
    <property type="entry name" value="DnaJ domain"/>
    <property type="match status" value="1"/>
</dbReference>
<dbReference type="InterPro" id="IPR036869">
    <property type="entry name" value="J_dom_sf"/>
</dbReference>
<dbReference type="PROSITE" id="PS50076">
    <property type="entry name" value="DNAJ_2"/>
    <property type="match status" value="1"/>
</dbReference>
<evidence type="ECO:0000259" key="6">
    <source>
        <dbReference type="PROSITE" id="PS51074"/>
    </source>
</evidence>
<dbReference type="PROSITE" id="PS51074">
    <property type="entry name" value="DPH_MB"/>
    <property type="match status" value="1"/>
</dbReference>
<organism evidence="7 8">
    <name type="scientific">Prototheca wickerhamii</name>
    <dbReference type="NCBI Taxonomy" id="3111"/>
    <lineage>
        <taxon>Eukaryota</taxon>
        <taxon>Viridiplantae</taxon>
        <taxon>Chlorophyta</taxon>
        <taxon>core chlorophytes</taxon>
        <taxon>Trebouxiophyceae</taxon>
        <taxon>Chlorellales</taxon>
        <taxon>Chlorellaceae</taxon>
        <taxon>Prototheca</taxon>
    </lineage>
</organism>
<evidence type="ECO:0000256" key="3">
    <source>
        <dbReference type="ARBA" id="ARBA00022833"/>
    </source>
</evidence>
<dbReference type="SMART" id="SM00271">
    <property type="entry name" value="DnaJ"/>
    <property type="match status" value="1"/>
</dbReference>
<dbReference type="Gene3D" id="3.10.660.10">
    <property type="entry name" value="DPH Zinc finger"/>
    <property type="match status" value="1"/>
</dbReference>
<dbReference type="Pfam" id="PF05207">
    <property type="entry name" value="Zn_ribbon_CSL"/>
    <property type="match status" value="1"/>
</dbReference>
<keyword evidence="2" id="KW-0479">Metal-binding</keyword>
<name>A0AAD9IDQ5_PROWI</name>
<dbReference type="AlphaFoldDB" id="A0AAD9IDQ5"/>
<evidence type="ECO:0000256" key="2">
    <source>
        <dbReference type="ARBA" id="ARBA00022723"/>
    </source>
</evidence>
<dbReference type="PANTHER" id="PTHR45255:SF1">
    <property type="entry name" value="DNAJ HOMOLOG SUBFAMILY C MEMBER 24"/>
    <property type="match status" value="1"/>
</dbReference>
<reference evidence="7" key="1">
    <citation type="submission" date="2021-01" db="EMBL/GenBank/DDBJ databases">
        <authorList>
            <person name="Eckstrom K.M.E."/>
        </authorList>
    </citation>
    <scope>NUCLEOTIDE SEQUENCE</scope>
    <source>
        <strain evidence="7">UVCC 0001</strain>
    </source>
</reference>
<dbReference type="Pfam" id="PF00226">
    <property type="entry name" value="DnaJ"/>
    <property type="match status" value="1"/>
</dbReference>
<feature type="domain" description="DPH-type MB" evidence="6">
    <location>
        <begin position="84"/>
        <end position="142"/>
    </location>
</feature>
<dbReference type="EMBL" id="JASFZW010000011">
    <property type="protein sequence ID" value="KAK2076236.1"/>
    <property type="molecule type" value="Genomic_DNA"/>
</dbReference>
<dbReference type="GO" id="GO:0008198">
    <property type="term" value="F:ferrous iron binding"/>
    <property type="evidence" value="ECO:0007669"/>
    <property type="project" value="TreeGrafter"/>
</dbReference>
<keyword evidence="8" id="KW-1185">Reference proteome</keyword>
<dbReference type="SUPFAM" id="SSF144217">
    <property type="entry name" value="CSL zinc finger"/>
    <property type="match status" value="1"/>
</dbReference>
<proteinExistence type="inferred from homology"/>
<dbReference type="PROSITE" id="PS00636">
    <property type="entry name" value="DNAJ_1"/>
    <property type="match status" value="1"/>
</dbReference>
<evidence type="ECO:0000313" key="8">
    <source>
        <dbReference type="Proteomes" id="UP001255856"/>
    </source>
</evidence>
<comment type="caution">
    <text evidence="7">The sequence shown here is derived from an EMBL/GenBank/DDBJ whole genome shotgun (WGS) entry which is preliminary data.</text>
</comment>
<dbReference type="Proteomes" id="UP001255856">
    <property type="component" value="Unassembled WGS sequence"/>
</dbReference>
<keyword evidence="4" id="KW-0408">Iron</keyword>
<dbReference type="GO" id="GO:0001671">
    <property type="term" value="F:ATPase activator activity"/>
    <property type="evidence" value="ECO:0007669"/>
    <property type="project" value="TreeGrafter"/>
</dbReference>
<dbReference type="InterPro" id="IPR001623">
    <property type="entry name" value="DnaJ_domain"/>
</dbReference>
<evidence type="ECO:0000256" key="1">
    <source>
        <dbReference type="ARBA" id="ARBA00006169"/>
    </source>
</evidence>
<evidence type="ECO:0000313" key="7">
    <source>
        <dbReference type="EMBL" id="KAK2076236.1"/>
    </source>
</evidence>
<dbReference type="PRINTS" id="PR00625">
    <property type="entry name" value="JDOMAIN"/>
</dbReference>
<dbReference type="SUPFAM" id="SSF46565">
    <property type="entry name" value="Chaperone J-domain"/>
    <property type="match status" value="1"/>
</dbReference>
<accession>A0AAD9IDQ5</accession>
<dbReference type="InterPro" id="IPR036671">
    <property type="entry name" value="DPH_MB_sf"/>
</dbReference>
<dbReference type="PANTHER" id="PTHR45255">
    <property type="entry name" value="DNAJ HOMOLOG SUBFAMILY C MEMBER 24"/>
    <property type="match status" value="1"/>
</dbReference>
<protein>
    <submittedName>
        <fullName evidence="7">Uncharacterized protein</fullName>
    </submittedName>
</protein>
<gene>
    <name evidence="7" type="ORF">QBZ16_001168</name>
</gene>
<dbReference type="InterPro" id="IPR007872">
    <property type="entry name" value="DPH_MB_dom"/>
</dbReference>
<evidence type="ECO:0000259" key="5">
    <source>
        <dbReference type="PROSITE" id="PS50076"/>
    </source>
</evidence>
<comment type="similarity">
    <text evidence="1">Belongs to the DPH4 family.</text>
</comment>
<evidence type="ECO:0000256" key="4">
    <source>
        <dbReference type="ARBA" id="ARBA00023004"/>
    </source>
</evidence>
<feature type="domain" description="J" evidence="5">
    <location>
        <begin position="4"/>
        <end position="72"/>
    </location>
</feature>
<keyword evidence="3" id="KW-0862">Zinc</keyword>
<dbReference type="CDD" id="cd06257">
    <property type="entry name" value="DnaJ"/>
    <property type="match status" value="1"/>
</dbReference>
<sequence length="142" mass="15532">MSPDHYEALGAQPGDSADEIRAAFLARMRQLHPDKLGERHVSAGARADFEAARAAWEVLGDAGRRAAYDAQRSLEASRSQYAQVHVKLTLDLMELSANELELSYPCRCGDEFRIPLDAVPETPGDKILIPCASCSLFAELCV</sequence>
<dbReference type="InterPro" id="IPR018253">
    <property type="entry name" value="DnaJ_domain_CS"/>
</dbReference>